<dbReference type="HOGENOM" id="CLU_1917103_0_0_1"/>
<evidence type="ECO:0000313" key="3">
    <source>
        <dbReference type="Proteomes" id="UP000015241"/>
    </source>
</evidence>
<accession>S8E2M1</accession>
<feature type="region of interest" description="Disordered" evidence="1">
    <location>
        <begin position="102"/>
        <end position="132"/>
    </location>
</feature>
<feature type="compositionally biased region" description="Basic and acidic residues" evidence="1">
    <location>
        <begin position="109"/>
        <end position="121"/>
    </location>
</feature>
<name>S8E2M1_FOMSC</name>
<evidence type="ECO:0000256" key="1">
    <source>
        <dbReference type="SAM" id="MobiDB-lite"/>
    </source>
</evidence>
<dbReference type="AlphaFoldDB" id="S8E2M1"/>
<keyword evidence="3" id="KW-1185">Reference proteome</keyword>
<evidence type="ECO:0000313" key="2">
    <source>
        <dbReference type="EMBL" id="EPS99411.1"/>
    </source>
</evidence>
<reference evidence="2 3" key="1">
    <citation type="journal article" date="2012" name="Science">
        <title>The Paleozoic origin of enzymatic lignin decomposition reconstructed from 31 fungal genomes.</title>
        <authorList>
            <person name="Floudas D."/>
            <person name="Binder M."/>
            <person name="Riley R."/>
            <person name="Barry K."/>
            <person name="Blanchette R.A."/>
            <person name="Henrissat B."/>
            <person name="Martinez A.T."/>
            <person name="Otillar R."/>
            <person name="Spatafora J.W."/>
            <person name="Yadav J.S."/>
            <person name="Aerts A."/>
            <person name="Benoit I."/>
            <person name="Boyd A."/>
            <person name="Carlson A."/>
            <person name="Copeland A."/>
            <person name="Coutinho P.M."/>
            <person name="de Vries R.P."/>
            <person name="Ferreira P."/>
            <person name="Findley K."/>
            <person name="Foster B."/>
            <person name="Gaskell J."/>
            <person name="Glotzer D."/>
            <person name="Gorecki P."/>
            <person name="Heitman J."/>
            <person name="Hesse C."/>
            <person name="Hori C."/>
            <person name="Igarashi K."/>
            <person name="Jurgens J.A."/>
            <person name="Kallen N."/>
            <person name="Kersten P."/>
            <person name="Kohler A."/>
            <person name="Kuees U."/>
            <person name="Kumar T.K.A."/>
            <person name="Kuo A."/>
            <person name="LaButti K."/>
            <person name="Larrondo L.F."/>
            <person name="Lindquist E."/>
            <person name="Ling A."/>
            <person name="Lombard V."/>
            <person name="Lucas S."/>
            <person name="Lundell T."/>
            <person name="Martin R."/>
            <person name="McLaughlin D.J."/>
            <person name="Morgenstern I."/>
            <person name="Morin E."/>
            <person name="Murat C."/>
            <person name="Nagy L.G."/>
            <person name="Nolan M."/>
            <person name="Ohm R.A."/>
            <person name="Patyshakuliyeva A."/>
            <person name="Rokas A."/>
            <person name="Ruiz-Duenas F.J."/>
            <person name="Sabat G."/>
            <person name="Salamov A."/>
            <person name="Samejima M."/>
            <person name="Schmutz J."/>
            <person name="Slot J.C."/>
            <person name="St John F."/>
            <person name="Stenlid J."/>
            <person name="Sun H."/>
            <person name="Sun S."/>
            <person name="Syed K."/>
            <person name="Tsang A."/>
            <person name="Wiebenga A."/>
            <person name="Young D."/>
            <person name="Pisabarro A."/>
            <person name="Eastwood D.C."/>
            <person name="Martin F."/>
            <person name="Cullen D."/>
            <person name="Grigoriev I.V."/>
            <person name="Hibbett D.S."/>
        </authorList>
    </citation>
    <scope>NUCLEOTIDE SEQUENCE</scope>
    <source>
        <strain evidence="3">FP-58527</strain>
    </source>
</reference>
<protein>
    <submittedName>
        <fullName evidence="2">Uncharacterized protein</fullName>
    </submittedName>
</protein>
<dbReference type="EMBL" id="KE504157">
    <property type="protein sequence ID" value="EPS99411.1"/>
    <property type="molecule type" value="Genomic_DNA"/>
</dbReference>
<dbReference type="InParanoid" id="S8E2M1"/>
<gene>
    <name evidence="2" type="ORF">FOMPIDRAFT_90355</name>
</gene>
<proteinExistence type="predicted"/>
<dbReference type="Proteomes" id="UP000015241">
    <property type="component" value="Unassembled WGS sequence"/>
</dbReference>
<organism evidence="2 3">
    <name type="scientific">Fomitopsis schrenkii</name>
    <name type="common">Brown rot fungus</name>
    <dbReference type="NCBI Taxonomy" id="2126942"/>
    <lineage>
        <taxon>Eukaryota</taxon>
        <taxon>Fungi</taxon>
        <taxon>Dikarya</taxon>
        <taxon>Basidiomycota</taxon>
        <taxon>Agaricomycotina</taxon>
        <taxon>Agaricomycetes</taxon>
        <taxon>Polyporales</taxon>
        <taxon>Fomitopsis</taxon>
    </lineage>
</organism>
<sequence>MPRRSARGSYFYRVPWKGAPRPSQAAPPPQVLLHLQWTWTLLCASQGGTRNRINALSELDNLTDAQIVQRLDVAPRLSDDEHGLGVNAISRITGTVVAKAAQDCEEDADHPSEAIRLDDPLKPSPSSWSSSK</sequence>